<dbReference type="Pfam" id="PF01161">
    <property type="entry name" value="PBP"/>
    <property type="match status" value="1"/>
</dbReference>
<dbReference type="CDD" id="cd00865">
    <property type="entry name" value="PEBP_bact_arch"/>
    <property type="match status" value="1"/>
</dbReference>
<dbReference type="HOGENOM" id="CLU_083918_2_0_10"/>
<dbReference type="SUPFAM" id="SSF49777">
    <property type="entry name" value="PEBP-like"/>
    <property type="match status" value="1"/>
</dbReference>
<keyword evidence="2" id="KW-1185">Reference proteome</keyword>
<dbReference type="STRING" id="290317.Cpha266_2431"/>
<protein>
    <submittedName>
        <fullName evidence="1">Phospholipid-binding protein, PBP family</fullName>
    </submittedName>
</protein>
<evidence type="ECO:0000313" key="2">
    <source>
        <dbReference type="Proteomes" id="UP000008701"/>
    </source>
</evidence>
<organism evidence="1 2">
    <name type="scientific">Chlorobium phaeobacteroides (strain DSM 266 / SMG 266 / 2430)</name>
    <dbReference type="NCBI Taxonomy" id="290317"/>
    <lineage>
        <taxon>Bacteria</taxon>
        <taxon>Pseudomonadati</taxon>
        <taxon>Chlorobiota</taxon>
        <taxon>Chlorobiia</taxon>
        <taxon>Chlorobiales</taxon>
        <taxon>Chlorobiaceae</taxon>
        <taxon>Chlorobium/Pelodictyon group</taxon>
        <taxon>Chlorobium</taxon>
    </lineage>
</organism>
<dbReference type="RefSeq" id="WP_011746201.1">
    <property type="nucleotide sequence ID" value="NC_008639.1"/>
</dbReference>
<reference evidence="1 2" key="1">
    <citation type="submission" date="2006-12" db="EMBL/GenBank/DDBJ databases">
        <title>Complete sequence of Chlorobium phaeobacteroides DSM 266.</title>
        <authorList>
            <consortium name="US DOE Joint Genome Institute"/>
            <person name="Copeland A."/>
            <person name="Lucas S."/>
            <person name="Lapidus A."/>
            <person name="Barry K."/>
            <person name="Detter J.C."/>
            <person name="Glavina del Rio T."/>
            <person name="Hammon N."/>
            <person name="Israni S."/>
            <person name="Pitluck S."/>
            <person name="Goltsman E."/>
            <person name="Schmutz J."/>
            <person name="Larimer F."/>
            <person name="Land M."/>
            <person name="Hauser L."/>
            <person name="Mikhailova N."/>
            <person name="Li T."/>
            <person name="Overmann J."/>
            <person name="Bryant D.A."/>
            <person name="Richardson P."/>
        </authorList>
    </citation>
    <scope>NUCLEOTIDE SEQUENCE [LARGE SCALE GENOMIC DNA]</scope>
    <source>
        <strain evidence="1 2">DSM 266</strain>
    </source>
</reference>
<dbReference type="EMBL" id="CP000492">
    <property type="protein sequence ID" value="ABL66419.1"/>
    <property type="molecule type" value="Genomic_DNA"/>
</dbReference>
<dbReference type="Proteomes" id="UP000008701">
    <property type="component" value="Chromosome"/>
</dbReference>
<dbReference type="InterPro" id="IPR036610">
    <property type="entry name" value="PEBP-like_sf"/>
</dbReference>
<gene>
    <name evidence="1" type="ordered locus">Cpha266_2431</name>
</gene>
<evidence type="ECO:0000313" key="1">
    <source>
        <dbReference type="EMBL" id="ABL66419.1"/>
    </source>
</evidence>
<dbReference type="InterPro" id="IPR005247">
    <property type="entry name" value="YbhB_YbcL/LppC-like"/>
</dbReference>
<sequence length="161" mass="17442">MLYEKGEMMRARIVGLCVMLLMTVQVTGRAAGFTLTGPGMGERLTKAEEYAGFGCNGGNISPELRWTQPPAGTKSFAVTMFDPDKKFAPEGSVQSLTDFGKSGFGAPCPPKGDKPHACVFTIYALDTEKLDADEMSLPSEVMAQIQKHLSGKASCRSYYQR</sequence>
<dbReference type="AlphaFoldDB" id="A1BJ42"/>
<dbReference type="eggNOG" id="COG1881">
    <property type="taxonomic scope" value="Bacteria"/>
</dbReference>
<dbReference type="InterPro" id="IPR008914">
    <property type="entry name" value="PEBP"/>
</dbReference>
<name>A1BJ42_CHLPD</name>
<dbReference type="Gene3D" id="3.90.280.10">
    <property type="entry name" value="PEBP-like"/>
    <property type="match status" value="2"/>
</dbReference>
<proteinExistence type="predicted"/>
<accession>A1BJ42</accession>
<dbReference type="KEGG" id="cph:Cpha266_2431"/>